<organism evidence="25 26">
    <name type="scientific">Naumovozyma castellii</name>
    <name type="common">Yeast</name>
    <name type="synonym">Saccharomyces castellii</name>
    <dbReference type="NCBI Taxonomy" id="27288"/>
    <lineage>
        <taxon>Eukaryota</taxon>
        <taxon>Fungi</taxon>
        <taxon>Dikarya</taxon>
        <taxon>Ascomycota</taxon>
        <taxon>Saccharomycotina</taxon>
        <taxon>Saccharomycetes</taxon>
        <taxon>Saccharomycetales</taxon>
        <taxon>Saccharomycetaceae</taxon>
        <taxon>Naumovozyma</taxon>
    </lineage>
</organism>
<feature type="domain" description="Helicase ATP-binding" evidence="24">
    <location>
        <begin position="7"/>
        <end position="439"/>
    </location>
</feature>
<comment type="catalytic activity">
    <reaction evidence="22">
        <text>ATP + H2O = ADP + phosphate + H(+)</text>
        <dbReference type="Rhea" id="RHEA:13065"/>
        <dbReference type="ChEBI" id="CHEBI:15377"/>
        <dbReference type="ChEBI" id="CHEBI:15378"/>
        <dbReference type="ChEBI" id="CHEBI:30616"/>
        <dbReference type="ChEBI" id="CHEBI:43474"/>
        <dbReference type="ChEBI" id="CHEBI:456216"/>
        <dbReference type="EC" id="5.6.2.3"/>
    </reaction>
</comment>
<dbReference type="GO" id="GO:0005524">
    <property type="term" value="F:ATP binding"/>
    <property type="evidence" value="ECO:0007669"/>
    <property type="project" value="UniProtKB-KW"/>
</dbReference>
<keyword evidence="13" id="KW-0238">DNA-binding</keyword>
<keyword evidence="15" id="KW-0539">Nucleus</keyword>
<evidence type="ECO:0000259" key="24">
    <source>
        <dbReference type="PROSITE" id="PS51193"/>
    </source>
</evidence>
<proteinExistence type="inferred from homology"/>
<dbReference type="Proteomes" id="UP000001640">
    <property type="component" value="Chromosome 10"/>
</dbReference>
<dbReference type="eggNOG" id="KOG1133">
    <property type="taxonomic scope" value="Eukaryota"/>
</dbReference>
<protein>
    <recommendedName>
        <fullName evidence="5">ATP-dependent DNA helicase CHL1</fullName>
        <ecNumber evidence="18">5.6.2.3</ecNumber>
    </recommendedName>
    <alternativeName>
        <fullName evidence="4">ATP-dependent DNA helicase chl1</fullName>
    </alternativeName>
    <alternativeName>
        <fullName evidence="17">Chromosome loss protein 1</fullName>
    </alternativeName>
    <alternativeName>
        <fullName evidence="19 20">DNA 5'-3' helicase CHL1</fullName>
    </alternativeName>
</protein>
<sequence length="832" mass="94983">MTPPTVSPTDFHHPYKPYDIQLQLMQCIYDVLSENKKIAILESPTGTGKTLSLICSTITWLRENKTNYLAGISNEKENNNQSENDDDEPDWVNETYKSSILKDKLHLLNEYEKHLDEIDLKPLLKLSSASSLPLSQKRKRTKVKLDVTIKEDEFLPKPYTEDASTPIDKKKDPTEVSRQINELLAKLEAKQPSTSSTPLQDKYQNASPNPVKIYFASRTHSQLNQFASQLRLPSFPSSFSKENDINEKIKYIPLGSKKILCINPNVKKWKTTEAINDACYEVRHSKEGCPYYQNTPEWHTANDTLAFRDNTFAQIHDIEDTVTAGETLGVCPFYAIRDSIPGAEVITLPYQYLLSETMRESLNLELKNSIIIIDEAHNLIDTINSIYSSEVALNDLIYCINGLQVYLSKFKSRLNPGNRVNLLKLIKLLNVIAKFIKENFKKPGQEIDPNDMLNDSNVDMLNIHKLIKYVKVSKVAYKIDTYMQSLQPVEEHQSEKKNSSSSQPLLFRIMSFLTSLSNPKSEGQFFFEKGSKVKYMLMEPSKQFQSILSDSKCVILAGGTMEPIQDFYDNLFPSVPKDQITSFSCDHVIPDSNLNTFILNEPIWEFTFEKRNDTQLINKYLFQFFIKLSTSVPSKGGIVVFFPSYQYLDHVITQWKSNGLFEKLNAIRSIFYESKDGVDPLSDYSETIAKNQGAILFAIVGGKLSEGINFQDDLCRAIVMTGLPYPNVFSGELLVKKKHLEEKILKNGGTKQDVNIATRNFFETICMKAVNQSVGRAIRHANDYANIYLLDKRYATQNIKGKLSHWVANRIQPQTTVDSVMLETRTFFKLHK</sequence>
<dbReference type="InterPro" id="IPR027417">
    <property type="entry name" value="P-loop_NTPase"/>
</dbReference>
<dbReference type="PROSITE" id="PS51193">
    <property type="entry name" value="HELICASE_ATP_BIND_2"/>
    <property type="match status" value="1"/>
</dbReference>
<dbReference type="InterPro" id="IPR045028">
    <property type="entry name" value="DinG/Rad3-like"/>
</dbReference>
<comment type="cofactor">
    <cofactor evidence="1">
        <name>[4Fe-4S] cluster</name>
        <dbReference type="ChEBI" id="CHEBI:49883"/>
    </cofactor>
</comment>
<gene>
    <name evidence="25" type="primary">NCAS0J00700</name>
    <name evidence="25" type="ordered locus">NCAS_0J00700</name>
</gene>
<evidence type="ECO:0000256" key="22">
    <source>
        <dbReference type="ARBA" id="ARBA00048954"/>
    </source>
</evidence>
<dbReference type="Gene3D" id="3.40.50.300">
    <property type="entry name" value="P-loop containing nucleotide triphosphate hydrolases"/>
    <property type="match status" value="3"/>
</dbReference>
<evidence type="ECO:0000256" key="4">
    <source>
        <dbReference type="ARBA" id="ARBA00016387"/>
    </source>
</evidence>
<dbReference type="PANTHER" id="PTHR11472">
    <property type="entry name" value="DNA REPAIR DEAD HELICASE RAD3/XP-D SUBFAMILY MEMBER"/>
    <property type="match status" value="1"/>
</dbReference>
<evidence type="ECO:0000256" key="23">
    <source>
        <dbReference type="SAM" id="MobiDB-lite"/>
    </source>
</evidence>
<dbReference type="SUPFAM" id="SSF52540">
    <property type="entry name" value="P-loop containing nucleoside triphosphate hydrolases"/>
    <property type="match status" value="2"/>
</dbReference>
<evidence type="ECO:0000256" key="11">
    <source>
        <dbReference type="ARBA" id="ARBA00023004"/>
    </source>
</evidence>
<dbReference type="PROSITE" id="PS00690">
    <property type="entry name" value="DEAH_ATP_HELICASE"/>
    <property type="match status" value="1"/>
</dbReference>
<dbReference type="GO" id="GO:0016818">
    <property type="term" value="F:hydrolase activity, acting on acid anhydrides, in phosphorus-containing anhydrides"/>
    <property type="evidence" value="ECO:0007669"/>
    <property type="project" value="InterPro"/>
</dbReference>
<keyword evidence="12" id="KW-0411">Iron-sulfur</keyword>
<dbReference type="GO" id="GO:0031571">
    <property type="term" value="P:mitotic G1 DNA damage checkpoint signaling"/>
    <property type="evidence" value="ECO:0007669"/>
    <property type="project" value="EnsemblFungi"/>
</dbReference>
<comment type="function">
    <text evidence="21">ATP-dependent DNA helicase important for chromosome transmission and normal cell cycle progression in G(2)/M. May have a role in changing DNA topology to allow the loading of proteins involved in maintaining sister chromatid cohesion in the vicinity of the centromeres. Has a specific role in chromosome segregation during meiosis II.</text>
</comment>
<dbReference type="EC" id="5.6.2.3" evidence="18"/>
<dbReference type="SMART" id="SM00488">
    <property type="entry name" value="DEXDc2"/>
    <property type="match status" value="1"/>
</dbReference>
<evidence type="ECO:0000256" key="15">
    <source>
        <dbReference type="ARBA" id="ARBA00023242"/>
    </source>
</evidence>
<dbReference type="GO" id="GO:0005634">
    <property type="term" value="C:nucleus"/>
    <property type="evidence" value="ECO:0007669"/>
    <property type="project" value="UniProtKB-SubCell"/>
</dbReference>
<dbReference type="RefSeq" id="XP_003678388.1">
    <property type="nucleotide sequence ID" value="XM_003678340.1"/>
</dbReference>
<evidence type="ECO:0000256" key="3">
    <source>
        <dbReference type="ARBA" id="ARBA00008435"/>
    </source>
</evidence>
<dbReference type="GO" id="GO:0000785">
    <property type="term" value="C:chromatin"/>
    <property type="evidence" value="ECO:0007669"/>
    <property type="project" value="EnsemblFungi"/>
</dbReference>
<dbReference type="InterPro" id="IPR002464">
    <property type="entry name" value="DNA/RNA_helicase_DEAH_CS"/>
</dbReference>
<keyword evidence="14" id="KW-0413">Isomerase</keyword>
<dbReference type="InParanoid" id="G0VKL2"/>
<dbReference type="InterPro" id="IPR013020">
    <property type="entry name" value="Rad3/Chl1-like"/>
</dbReference>
<keyword evidence="11" id="KW-0408">Iron</keyword>
<dbReference type="AlphaFoldDB" id="G0VKL2"/>
<evidence type="ECO:0000256" key="5">
    <source>
        <dbReference type="ARBA" id="ARBA00017386"/>
    </source>
</evidence>
<dbReference type="GO" id="GO:0051536">
    <property type="term" value="F:iron-sulfur cluster binding"/>
    <property type="evidence" value="ECO:0007669"/>
    <property type="project" value="UniProtKB-KW"/>
</dbReference>
<evidence type="ECO:0000256" key="8">
    <source>
        <dbReference type="ARBA" id="ARBA00022801"/>
    </source>
</evidence>
<keyword evidence="16" id="KW-0131">Cell cycle</keyword>
<dbReference type="FunCoup" id="G0VKL2">
    <property type="interactions" value="1046"/>
</dbReference>
<keyword evidence="9" id="KW-0347">Helicase</keyword>
<keyword evidence="7" id="KW-0547">Nucleotide-binding</keyword>
<dbReference type="InterPro" id="IPR014013">
    <property type="entry name" value="Helic_SF1/SF2_ATP-bd_DinG/Rad3"/>
</dbReference>
<dbReference type="GO" id="GO:0045005">
    <property type="term" value="P:DNA-templated DNA replication maintenance of fidelity"/>
    <property type="evidence" value="ECO:0007669"/>
    <property type="project" value="EnsemblFungi"/>
</dbReference>
<dbReference type="GeneID" id="96905747"/>
<evidence type="ECO:0000256" key="21">
    <source>
        <dbReference type="ARBA" id="ARBA00045702"/>
    </source>
</evidence>
<comment type="subcellular location">
    <subcellularLocation>
        <location evidence="2">Nucleus</location>
    </subcellularLocation>
</comment>
<evidence type="ECO:0000256" key="6">
    <source>
        <dbReference type="ARBA" id="ARBA00022723"/>
    </source>
</evidence>
<evidence type="ECO:0000256" key="9">
    <source>
        <dbReference type="ARBA" id="ARBA00022806"/>
    </source>
</evidence>
<dbReference type="OrthoDB" id="267079at2759"/>
<evidence type="ECO:0000256" key="19">
    <source>
        <dbReference type="ARBA" id="ARBA00044998"/>
    </source>
</evidence>
<dbReference type="KEGG" id="ncs:NCAS_0J00700"/>
<comment type="similarity">
    <text evidence="3">Belongs to the DEAD box helicase family. DEAH subfamily. DDX11/CHL1 sub-subfamily.</text>
</comment>
<dbReference type="GO" id="GO:0003677">
    <property type="term" value="F:DNA binding"/>
    <property type="evidence" value="ECO:0007669"/>
    <property type="project" value="UniProtKB-KW"/>
</dbReference>
<dbReference type="InterPro" id="IPR006554">
    <property type="entry name" value="Helicase-like_DEXD_c2"/>
</dbReference>
<reference evidence="25 26" key="1">
    <citation type="journal article" date="2011" name="Proc. Natl. Acad. Sci. U.S.A.">
        <title>Evolutionary erosion of yeast sex chromosomes by mating-type switching accidents.</title>
        <authorList>
            <person name="Gordon J.L."/>
            <person name="Armisen D."/>
            <person name="Proux-Wera E."/>
            <person name="Oheigeartaigh S.S."/>
            <person name="Byrne K.P."/>
            <person name="Wolfe K.H."/>
        </authorList>
    </citation>
    <scope>NUCLEOTIDE SEQUENCE [LARGE SCALE GENOMIC DNA]</scope>
    <source>
        <strain evidence="26">ATCC 76901 / BCRC 22586 / CBS 4309 / NBRC 1992 / NRRL Y-12630</strain>
    </source>
</reference>
<dbReference type="GO" id="GO:0036297">
    <property type="term" value="P:interstrand cross-link repair"/>
    <property type="evidence" value="ECO:0007669"/>
    <property type="project" value="EnsemblFungi"/>
</dbReference>
<keyword evidence="6" id="KW-0479">Metal-binding</keyword>
<reference key="2">
    <citation type="submission" date="2011-08" db="EMBL/GenBank/DDBJ databases">
        <title>Genome sequence of Naumovozyma castellii.</title>
        <authorList>
            <person name="Gordon J.L."/>
            <person name="Armisen D."/>
            <person name="Proux-Wera E."/>
            <person name="OhEigeartaigh S.S."/>
            <person name="Byrne K.P."/>
            <person name="Wolfe K.H."/>
        </authorList>
    </citation>
    <scope>NUCLEOTIDE SEQUENCE</scope>
    <source>
        <strain>Type strain:CBS 4309</strain>
    </source>
</reference>
<dbReference type="Pfam" id="PF06733">
    <property type="entry name" value="DEAD_2"/>
    <property type="match status" value="1"/>
</dbReference>
<evidence type="ECO:0000256" key="2">
    <source>
        <dbReference type="ARBA" id="ARBA00004123"/>
    </source>
</evidence>
<evidence type="ECO:0000256" key="14">
    <source>
        <dbReference type="ARBA" id="ARBA00023235"/>
    </source>
</evidence>
<evidence type="ECO:0000256" key="18">
    <source>
        <dbReference type="ARBA" id="ARBA00044969"/>
    </source>
</evidence>
<dbReference type="SMART" id="SM00491">
    <property type="entry name" value="HELICc2"/>
    <property type="match status" value="1"/>
</dbReference>
<evidence type="ECO:0000313" key="25">
    <source>
        <dbReference type="EMBL" id="CCC72049.1"/>
    </source>
</evidence>
<evidence type="ECO:0000256" key="16">
    <source>
        <dbReference type="ARBA" id="ARBA00023306"/>
    </source>
</evidence>
<dbReference type="HOGENOM" id="CLU_006515_2_0_1"/>
<evidence type="ECO:0000256" key="12">
    <source>
        <dbReference type="ARBA" id="ARBA00023014"/>
    </source>
</evidence>
<dbReference type="GO" id="GO:0034085">
    <property type="term" value="P:establishment of sister chromatid cohesion"/>
    <property type="evidence" value="ECO:0007669"/>
    <property type="project" value="EnsemblFungi"/>
</dbReference>
<dbReference type="OMA" id="QTHQFRD"/>
<dbReference type="STRING" id="1064592.G0VKL2"/>
<dbReference type="GO" id="GO:0043139">
    <property type="term" value="F:5'-3' DNA helicase activity"/>
    <property type="evidence" value="ECO:0007669"/>
    <property type="project" value="UniProtKB-EC"/>
</dbReference>
<dbReference type="Pfam" id="PF13307">
    <property type="entry name" value="Helicase_C_2"/>
    <property type="match status" value="1"/>
</dbReference>
<dbReference type="NCBIfam" id="TIGR00604">
    <property type="entry name" value="rad3"/>
    <property type="match status" value="1"/>
</dbReference>
<dbReference type="InterPro" id="IPR006555">
    <property type="entry name" value="ATP-dep_Helicase_C"/>
</dbReference>
<name>G0VKL2_NAUCA</name>
<evidence type="ECO:0000256" key="7">
    <source>
        <dbReference type="ARBA" id="ARBA00022741"/>
    </source>
</evidence>
<dbReference type="EMBL" id="HE576761">
    <property type="protein sequence ID" value="CCC72049.1"/>
    <property type="molecule type" value="Genomic_DNA"/>
</dbReference>
<keyword evidence="10" id="KW-0067">ATP-binding</keyword>
<evidence type="ECO:0000256" key="13">
    <source>
        <dbReference type="ARBA" id="ARBA00023125"/>
    </source>
</evidence>
<dbReference type="PANTHER" id="PTHR11472:SF41">
    <property type="entry name" value="ATP-DEPENDENT DNA HELICASE DDX11-RELATED"/>
    <property type="match status" value="1"/>
</dbReference>
<accession>G0VKL2</accession>
<evidence type="ECO:0000256" key="20">
    <source>
        <dbReference type="ARBA" id="ARBA00045008"/>
    </source>
</evidence>
<dbReference type="GO" id="GO:0007064">
    <property type="term" value="P:mitotic sister chromatid cohesion"/>
    <property type="evidence" value="ECO:0007669"/>
    <property type="project" value="EnsemblFungi"/>
</dbReference>
<dbReference type="InterPro" id="IPR010614">
    <property type="entry name" value="RAD3-like_helicase_DEAD"/>
</dbReference>
<keyword evidence="26" id="KW-1185">Reference proteome</keyword>
<evidence type="ECO:0000313" key="26">
    <source>
        <dbReference type="Proteomes" id="UP000001640"/>
    </source>
</evidence>
<feature type="region of interest" description="Disordered" evidence="23">
    <location>
        <begin position="72"/>
        <end position="91"/>
    </location>
</feature>
<evidence type="ECO:0000256" key="17">
    <source>
        <dbReference type="ARBA" id="ARBA00029709"/>
    </source>
</evidence>
<evidence type="ECO:0000256" key="1">
    <source>
        <dbReference type="ARBA" id="ARBA00001966"/>
    </source>
</evidence>
<dbReference type="GO" id="GO:0046872">
    <property type="term" value="F:metal ion binding"/>
    <property type="evidence" value="ECO:0007669"/>
    <property type="project" value="UniProtKB-KW"/>
</dbReference>
<dbReference type="FunFam" id="3.40.50.300:FF:001968">
    <property type="entry name" value="ATP-dependent DNA helicase CHL1"/>
    <property type="match status" value="1"/>
</dbReference>
<dbReference type="GO" id="GO:0035861">
    <property type="term" value="C:site of double-strand break"/>
    <property type="evidence" value="ECO:0007669"/>
    <property type="project" value="EnsemblFungi"/>
</dbReference>
<keyword evidence="8" id="KW-0378">Hydrolase</keyword>
<evidence type="ECO:0000256" key="10">
    <source>
        <dbReference type="ARBA" id="ARBA00022840"/>
    </source>
</evidence>
<dbReference type="FunFam" id="3.40.50.300:FF:001372">
    <property type="entry name" value="ATP-dependent DNA helicase chl1"/>
    <property type="match status" value="1"/>
</dbReference>